<dbReference type="GO" id="GO:0030276">
    <property type="term" value="F:clathrin binding"/>
    <property type="evidence" value="ECO:0007669"/>
    <property type="project" value="TreeGrafter"/>
</dbReference>
<dbReference type="SUPFAM" id="SSF46565">
    <property type="entry name" value="Chaperone J-domain"/>
    <property type="match status" value="2"/>
</dbReference>
<feature type="region of interest" description="Disordered" evidence="1">
    <location>
        <begin position="1"/>
        <end position="21"/>
    </location>
</feature>
<name>A0A915CVX5_9BILA</name>
<evidence type="ECO:0000313" key="2">
    <source>
        <dbReference type="Proteomes" id="UP000887574"/>
    </source>
</evidence>
<dbReference type="PANTHER" id="PTHR23172:SF19">
    <property type="entry name" value="J DOMAIN-CONTAINING PROTEIN"/>
    <property type="match status" value="1"/>
</dbReference>
<proteinExistence type="predicted"/>
<dbReference type="AlphaFoldDB" id="A0A915CVX5"/>
<dbReference type="WBParaSite" id="jg13181">
    <property type="protein sequence ID" value="jg13181"/>
    <property type="gene ID" value="jg13181"/>
</dbReference>
<organism evidence="2 3">
    <name type="scientific">Ditylenchus dipsaci</name>
    <dbReference type="NCBI Taxonomy" id="166011"/>
    <lineage>
        <taxon>Eukaryota</taxon>
        <taxon>Metazoa</taxon>
        <taxon>Ecdysozoa</taxon>
        <taxon>Nematoda</taxon>
        <taxon>Chromadorea</taxon>
        <taxon>Rhabditida</taxon>
        <taxon>Tylenchina</taxon>
        <taxon>Tylenchomorpha</taxon>
        <taxon>Sphaerularioidea</taxon>
        <taxon>Anguinidae</taxon>
        <taxon>Anguininae</taxon>
        <taxon>Ditylenchus</taxon>
    </lineage>
</organism>
<dbReference type="PANTHER" id="PTHR23172">
    <property type="entry name" value="AUXILIN/CYCLIN G-ASSOCIATED KINASE-RELATED"/>
    <property type="match status" value="1"/>
</dbReference>
<sequence>MIERLHGIRVQQEQPSEDADQYKFDYEKKTSGKPKQPANVDDLMAEVEDLLGLAEGLKRALLPPPMCLILLGGSVGMQRNVSAPAFDQPTSEAQKDNEYDNGFSQFLASSSMSTSAQKLSSNADRFSPSIASSSAPIRPTNRTLADLKRAEEIREMDPETIKIRDWTKGKERNIRALLGSLHEILWEDLGGKWTQPSMADLLSDVQETWTSINTTHRTTKNRVQGKTGDGTEDTEPTWKFWNATSFLRSMKPVTDIQTRISNVGDKSPTEASSHSFEQLLATLEKDKKEIHPLALEISALLDEVGKQSGPHSLLVCKRDFRDVINSWEECLANEIYINNTQVADPENQSKKIHLIKKNYRKACLVVHPDKQTGTPNEKLAKAIFTELNDAWSSFEAARNG</sequence>
<dbReference type="GO" id="GO:0072583">
    <property type="term" value="P:clathrin-dependent endocytosis"/>
    <property type="evidence" value="ECO:0007669"/>
    <property type="project" value="TreeGrafter"/>
</dbReference>
<evidence type="ECO:0000256" key="1">
    <source>
        <dbReference type="SAM" id="MobiDB-lite"/>
    </source>
</evidence>
<keyword evidence="2" id="KW-1185">Reference proteome</keyword>
<protein>
    <submittedName>
        <fullName evidence="3">J domain-containing protein</fullName>
    </submittedName>
</protein>
<dbReference type="CDD" id="cd06257">
    <property type="entry name" value="DnaJ"/>
    <property type="match status" value="1"/>
</dbReference>
<dbReference type="InterPro" id="IPR001623">
    <property type="entry name" value="DnaJ_domain"/>
</dbReference>
<reference evidence="3" key="1">
    <citation type="submission" date="2022-11" db="UniProtKB">
        <authorList>
            <consortium name="WormBaseParasite"/>
        </authorList>
    </citation>
    <scope>IDENTIFICATION</scope>
</reference>
<dbReference type="GO" id="GO:0005737">
    <property type="term" value="C:cytoplasm"/>
    <property type="evidence" value="ECO:0007669"/>
    <property type="project" value="TreeGrafter"/>
</dbReference>
<evidence type="ECO:0000313" key="3">
    <source>
        <dbReference type="WBParaSite" id="jg13181"/>
    </source>
</evidence>
<accession>A0A915CVX5</accession>
<dbReference type="Proteomes" id="UP000887574">
    <property type="component" value="Unplaced"/>
</dbReference>
<dbReference type="GO" id="GO:0072318">
    <property type="term" value="P:clathrin coat disassembly"/>
    <property type="evidence" value="ECO:0007669"/>
    <property type="project" value="TreeGrafter"/>
</dbReference>
<dbReference type="InterPro" id="IPR036869">
    <property type="entry name" value="J_dom_sf"/>
</dbReference>
<dbReference type="Gene3D" id="1.10.287.110">
    <property type="entry name" value="DnaJ domain"/>
    <property type="match status" value="2"/>
</dbReference>
<dbReference type="GO" id="GO:0031982">
    <property type="term" value="C:vesicle"/>
    <property type="evidence" value="ECO:0007669"/>
    <property type="project" value="TreeGrafter"/>
</dbReference>